<organism evidence="1 2">
    <name type="scientific">Arabidopsis thaliana</name>
    <name type="common">Mouse-ear cress</name>
    <dbReference type="NCBI Taxonomy" id="3702"/>
    <lineage>
        <taxon>Eukaryota</taxon>
        <taxon>Viridiplantae</taxon>
        <taxon>Streptophyta</taxon>
        <taxon>Embryophyta</taxon>
        <taxon>Tracheophyta</taxon>
        <taxon>Spermatophyta</taxon>
        <taxon>Magnoliopsida</taxon>
        <taxon>eudicotyledons</taxon>
        <taxon>Gunneridae</taxon>
        <taxon>Pentapetalae</taxon>
        <taxon>rosids</taxon>
        <taxon>malvids</taxon>
        <taxon>Brassicales</taxon>
        <taxon>Brassicaceae</taxon>
        <taxon>Camelineae</taxon>
        <taxon>Arabidopsis</taxon>
    </lineage>
</organism>
<dbReference type="AlphaFoldDB" id="A0A178W4Y5"/>
<evidence type="ECO:0000313" key="2">
    <source>
        <dbReference type="Proteomes" id="UP000078284"/>
    </source>
</evidence>
<comment type="caution">
    <text evidence="1">The sequence shown here is derived from an EMBL/GenBank/DDBJ whole genome shotgun (WGS) entry which is preliminary data.</text>
</comment>
<dbReference type="EMBL" id="LUHQ01000001">
    <property type="protein sequence ID" value="OAP12423.1"/>
    <property type="molecule type" value="Genomic_DNA"/>
</dbReference>
<gene>
    <name evidence="1" type="ordered locus">AXX17_At1g65830</name>
</gene>
<sequence length="116" mass="13319">MSLSKFIFGLPKRGKKIEASTLRRRKFGREEIRSGSPVRVRLMDKVFGSVWCGVVWSVVRDPTKYTDHGRSLRRRFGLYWVHPLLTRLGSMCCCTQPICFIASISHLKSKSVKSTN</sequence>
<accession>A0A178W4Y5</accession>
<proteinExistence type="predicted"/>
<evidence type="ECO:0000313" key="1">
    <source>
        <dbReference type="EMBL" id="OAP12423.1"/>
    </source>
</evidence>
<dbReference type="Proteomes" id="UP000078284">
    <property type="component" value="Chromosome 1"/>
</dbReference>
<protein>
    <submittedName>
        <fullName evidence="1">Uncharacterized protein</fullName>
    </submittedName>
</protein>
<reference evidence="2" key="1">
    <citation type="journal article" date="2016" name="Proc. Natl. Acad. Sci. U.S.A.">
        <title>Chromosome-level assembly of Arabidopsis thaliana Ler reveals the extent of translocation and inversion polymorphisms.</title>
        <authorList>
            <person name="Zapata L."/>
            <person name="Ding J."/>
            <person name="Willing E.M."/>
            <person name="Hartwig B."/>
            <person name="Bezdan D."/>
            <person name="Jiao W.B."/>
            <person name="Patel V."/>
            <person name="Velikkakam James G."/>
            <person name="Koornneef M."/>
            <person name="Ossowski S."/>
            <person name="Schneeberger K."/>
        </authorList>
    </citation>
    <scope>NUCLEOTIDE SEQUENCE [LARGE SCALE GENOMIC DNA]</scope>
    <source>
        <strain evidence="2">cv. Landsberg erecta</strain>
    </source>
</reference>
<name>A0A178W4Y5_ARATH</name>